<dbReference type="InterPro" id="IPR003462">
    <property type="entry name" value="ODC_Mu_crystall"/>
</dbReference>
<evidence type="ECO:0000256" key="1">
    <source>
        <dbReference type="ARBA" id="ARBA00008903"/>
    </source>
</evidence>
<comment type="caution">
    <text evidence="2">The sequence shown here is derived from an EMBL/GenBank/DDBJ whole genome shotgun (WGS) entry which is preliminary data.</text>
</comment>
<sequence>MTLILTASELDALADMPGTIAAVERAFGDVSRGTACQPAPTSLYLASSDSRFLPMSALSDSGQLASVKLLSDIPGNRDAGLPTQRSTIMLVSQVTGETLAILDGRVPTRVRTAAASAVATKLLARPDTTTLGLVGAGALAVAHVEAMLSVLPFKNVVVWSRTQETLSSFCRQIEHHGLNVTRAVTVQEVVQSVDVLCTLTPAVEPLIQGQWFTPGLHVNAVGSRPRPEHREIDSDGMARARVFVDSMATAKEKSGDLVIPVSEGAMSFDDVVGEIGDVAAGIIPGRKDANDITLFNSVGIGIQDLAIGRLLYDEALRQGLGTHLDMNG</sequence>
<organism evidence="2 3">
    <name type="scientific">Arthrobacter oryzae</name>
    <dbReference type="NCBI Taxonomy" id="409290"/>
    <lineage>
        <taxon>Bacteria</taxon>
        <taxon>Bacillati</taxon>
        <taxon>Actinomycetota</taxon>
        <taxon>Actinomycetes</taxon>
        <taxon>Micrococcales</taxon>
        <taxon>Micrococcaceae</taxon>
        <taxon>Arthrobacter</taxon>
    </lineage>
</organism>
<dbReference type="InterPro" id="IPR023401">
    <property type="entry name" value="ODC_N"/>
</dbReference>
<evidence type="ECO:0000313" key="3">
    <source>
        <dbReference type="Proteomes" id="UP000273807"/>
    </source>
</evidence>
<dbReference type="InterPro" id="IPR036291">
    <property type="entry name" value="NAD(P)-bd_dom_sf"/>
</dbReference>
<dbReference type="GO" id="GO:0005737">
    <property type="term" value="C:cytoplasm"/>
    <property type="evidence" value="ECO:0007669"/>
    <property type="project" value="TreeGrafter"/>
</dbReference>
<dbReference type="EMBL" id="RBED01000110">
    <property type="protein sequence ID" value="RNL53050.1"/>
    <property type="molecule type" value="Genomic_DNA"/>
</dbReference>
<dbReference type="PANTHER" id="PTHR13812:SF19">
    <property type="entry name" value="KETIMINE REDUCTASE MU-CRYSTALLIN"/>
    <property type="match status" value="1"/>
</dbReference>
<gene>
    <name evidence="2" type="ORF">D7003_13065</name>
</gene>
<dbReference type="RefSeq" id="WP_123255870.1">
    <property type="nucleotide sequence ID" value="NZ_RBED01000110.1"/>
</dbReference>
<comment type="similarity">
    <text evidence="1">Belongs to the ornithine cyclodeaminase/mu-crystallin family.</text>
</comment>
<dbReference type="Gene3D" id="3.40.50.720">
    <property type="entry name" value="NAD(P)-binding Rossmann-like Domain"/>
    <property type="match status" value="1"/>
</dbReference>
<dbReference type="OrthoDB" id="7209364at2"/>
<dbReference type="GO" id="GO:0019752">
    <property type="term" value="P:carboxylic acid metabolic process"/>
    <property type="evidence" value="ECO:0007669"/>
    <property type="project" value="UniProtKB-ARBA"/>
</dbReference>
<keyword evidence="3" id="KW-1185">Reference proteome</keyword>
<name>A0A3N0BUN2_9MICC</name>
<reference evidence="2 3" key="1">
    <citation type="submission" date="2018-10" db="EMBL/GenBank/DDBJ databases">
        <title>Genome sequencing of Arthrobacter oryzae TNB02.</title>
        <authorList>
            <person name="Cho Y.-J."/>
            <person name="Cho A."/>
            <person name="Kim O.-S."/>
        </authorList>
    </citation>
    <scope>NUCLEOTIDE SEQUENCE [LARGE SCALE GENOMIC DNA]</scope>
    <source>
        <strain evidence="2 3">TNB02</strain>
    </source>
</reference>
<dbReference type="AlphaFoldDB" id="A0A3N0BUN2"/>
<dbReference type="Gene3D" id="3.30.1780.10">
    <property type="entry name" value="ornithine cyclodeaminase, domain 1"/>
    <property type="match status" value="1"/>
</dbReference>
<evidence type="ECO:0000313" key="2">
    <source>
        <dbReference type="EMBL" id="RNL53050.1"/>
    </source>
</evidence>
<proteinExistence type="inferred from homology"/>
<dbReference type="Proteomes" id="UP000273807">
    <property type="component" value="Unassembled WGS sequence"/>
</dbReference>
<dbReference type="FunFam" id="3.40.50.720:FF:000311">
    <property type="entry name" value="Ornithine cyclodeaminase"/>
    <property type="match status" value="1"/>
</dbReference>
<dbReference type="PIRSF" id="PIRSF001439">
    <property type="entry name" value="CryM"/>
    <property type="match status" value="1"/>
</dbReference>
<dbReference type="SUPFAM" id="SSF51735">
    <property type="entry name" value="NAD(P)-binding Rossmann-fold domains"/>
    <property type="match status" value="1"/>
</dbReference>
<protein>
    <submittedName>
        <fullName evidence="2">Ornithine cyclodeaminase family protein</fullName>
    </submittedName>
</protein>
<dbReference type="Pfam" id="PF02423">
    <property type="entry name" value="OCD_Mu_crystall"/>
    <property type="match status" value="1"/>
</dbReference>
<dbReference type="GO" id="GO:0016491">
    <property type="term" value="F:oxidoreductase activity"/>
    <property type="evidence" value="ECO:0007669"/>
    <property type="project" value="UniProtKB-ARBA"/>
</dbReference>
<dbReference type="PANTHER" id="PTHR13812">
    <property type="entry name" value="KETIMINE REDUCTASE MU-CRYSTALLIN"/>
    <property type="match status" value="1"/>
</dbReference>
<accession>A0A3N0BUN2</accession>